<dbReference type="AlphaFoldDB" id="A0AAP0M308"/>
<dbReference type="GO" id="GO:0003677">
    <property type="term" value="F:DNA binding"/>
    <property type="evidence" value="ECO:0007669"/>
    <property type="project" value="InterPro"/>
</dbReference>
<protein>
    <recommendedName>
        <fullName evidence="6">Transcription repressor</fullName>
    </recommendedName>
    <alternativeName>
        <fullName evidence="6">Ovate family protein</fullName>
    </alternativeName>
</protein>
<keyword evidence="3 6" id="KW-0805">Transcription regulation</keyword>
<dbReference type="InterPro" id="IPR006458">
    <property type="entry name" value="Ovate_C"/>
</dbReference>
<feature type="compositionally biased region" description="Basic residues" evidence="7">
    <location>
        <begin position="103"/>
        <end position="115"/>
    </location>
</feature>
<comment type="caution">
    <text evidence="9">The sequence shown here is derived from an EMBL/GenBank/DDBJ whole genome shotgun (WGS) entry which is preliminary data.</text>
</comment>
<keyword evidence="2 6" id="KW-0678">Repressor</keyword>
<feature type="compositionally biased region" description="Basic residues" evidence="7">
    <location>
        <begin position="310"/>
        <end position="320"/>
    </location>
</feature>
<dbReference type="PANTHER" id="PTHR33057">
    <property type="entry name" value="TRANSCRIPTION REPRESSOR OFP7-RELATED"/>
    <property type="match status" value="1"/>
</dbReference>
<reference evidence="9 10" key="1">
    <citation type="submission" date="2024-05" db="EMBL/GenBank/DDBJ databases">
        <title>Haplotype-resolved chromosome-level genome assembly of Huyou (Citrus changshanensis).</title>
        <authorList>
            <person name="Miao C."/>
            <person name="Chen W."/>
            <person name="Wu Y."/>
            <person name="Wang L."/>
            <person name="Zhao S."/>
            <person name="Grierson D."/>
            <person name="Xu C."/>
            <person name="Chen K."/>
        </authorList>
    </citation>
    <scope>NUCLEOTIDE SEQUENCE [LARGE SCALE GENOMIC DNA]</scope>
    <source>
        <strain evidence="9">01-14</strain>
        <tissue evidence="9">Leaf</tissue>
    </source>
</reference>
<evidence type="ECO:0000256" key="4">
    <source>
        <dbReference type="ARBA" id="ARBA00023163"/>
    </source>
</evidence>
<name>A0AAP0M308_9ROSI</name>
<evidence type="ECO:0000256" key="7">
    <source>
        <dbReference type="SAM" id="MobiDB-lite"/>
    </source>
</evidence>
<dbReference type="EMBL" id="JBCGBO010000006">
    <property type="protein sequence ID" value="KAK9193657.1"/>
    <property type="molecule type" value="Genomic_DNA"/>
</dbReference>
<keyword evidence="4 6" id="KW-0804">Transcription</keyword>
<feature type="compositionally biased region" description="Low complexity" evidence="7">
    <location>
        <begin position="321"/>
        <end position="334"/>
    </location>
</feature>
<feature type="region of interest" description="Disordered" evidence="7">
    <location>
        <begin position="26"/>
        <end position="160"/>
    </location>
</feature>
<evidence type="ECO:0000313" key="10">
    <source>
        <dbReference type="Proteomes" id="UP001428341"/>
    </source>
</evidence>
<dbReference type="GO" id="GO:0005634">
    <property type="term" value="C:nucleus"/>
    <property type="evidence" value="ECO:0007669"/>
    <property type="project" value="UniProtKB-SubCell"/>
</dbReference>
<proteinExistence type="predicted"/>
<evidence type="ECO:0000256" key="6">
    <source>
        <dbReference type="RuleBase" id="RU367028"/>
    </source>
</evidence>
<dbReference type="GO" id="GO:0045892">
    <property type="term" value="P:negative regulation of DNA-templated transcription"/>
    <property type="evidence" value="ECO:0007669"/>
    <property type="project" value="UniProtKB-UniRule"/>
</dbReference>
<dbReference type="Pfam" id="PF04844">
    <property type="entry name" value="Ovate"/>
    <property type="match status" value="1"/>
</dbReference>
<feature type="compositionally biased region" description="Basic and acidic residues" evidence="7">
    <location>
        <begin position="237"/>
        <end position="259"/>
    </location>
</feature>
<feature type="region of interest" description="Disordered" evidence="7">
    <location>
        <begin position="305"/>
        <end position="334"/>
    </location>
</feature>
<keyword evidence="5 6" id="KW-0539">Nucleus</keyword>
<evidence type="ECO:0000256" key="1">
    <source>
        <dbReference type="ARBA" id="ARBA00004123"/>
    </source>
</evidence>
<dbReference type="Proteomes" id="UP001428341">
    <property type="component" value="Unassembled WGS sequence"/>
</dbReference>
<accession>A0AAP0M308</accession>
<gene>
    <name evidence="9" type="ORF">WN944_004354</name>
</gene>
<comment type="function">
    <text evidence="6">Transcriptional repressor that regulates multiple aspects of plant growth and development.</text>
</comment>
<feature type="compositionally biased region" description="Low complexity" evidence="7">
    <location>
        <begin position="141"/>
        <end position="155"/>
    </location>
</feature>
<keyword evidence="10" id="KW-1185">Reference proteome</keyword>
<feature type="domain" description="OVATE" evidence="8">
    <location>
        <begin position="342"/>
        <end position="401"/>
    </location>
</feature>
<dbReference type="Pfam" id="PF13724">
    <property type="entry name" value="DNA_binding_2"/>
    <property type="match status" value="1"/>
</dbReference>
<comment type="subcellular location">
    <subcellularLocation>
        <location evidence="1 6">Nucleus</location>
    </subcellularLocation>
</comment>
<dbReference type="NCBIfam" id="TIGR01568">
    <property type="entry name" value="A_thal_3678"/>
    <property type="match status" value="1"/>
</dbReference>
<dbReference type="InterPro" id="IPR038933">
    <property type="entry name" value="Ovate"/>
</dbReference>
<feature type="compositionally biased region" description="Low complexity" evidence="7">
    <location>
        <begin position="45"/>
        <end position="60"/>
    </location>
</feature>
<dbReference type="PANTHER" id="PTHR33057:SF151">
    <property type="entry name" value="TRANSCRIPTION REPRESSOR OFP1"/>
    <property type="match status" value="1"/>
</dbReference>
<feature type="compositionally biased region" description="Basic and acidic residues" evidence="7">
    <location>
        <begin position="91"/>
        <end position="102"/>
    </location>
</feature>
<sequence length="409" mass="46676">MGNHRFRFSDMMPNAWFYRLKDMGKARSHNSTSTNTQSVKKKQQPSKSASTTATTQQQAKNHQSQYPRKSYYFTRELTPSDRFYNSPTKTKSTDTHFPDPPRKSSKQKRNRKRTNRPAPKLVSSSISAGRSCRATIWTKTESPPGYSSSSTLDSSPEPERVQENCHRSDHVLVTESFDNMVAWSSSCRCNKISSDNAKDIKVVDVDKIASVDKNLGKLDGFDSLSDLELPPIITKPSKLDEDKKDSNEPTKYRRSSVKFEDSHAHGSLSVKVVKEERIFNREHKVSPLRKYSVNSPGVRLRMKMNSPRIANRKIQAHGRRSTSSSNSSSSSRRSNLSDSFAIVKSSFDPQRDFRESMVEMIVENNIRASKDLEDLLACYLSLNSDEYHELIIKVFKQIWFDLTDVKLKP</sequence>
<evidence type="ECO:0000313" key="9">
    <source>
        <dbReference type="EMBL" id="KAK9193657.1"/>
    </source>
</evidence>
<dbReference type="InterPro" id="IPR025830">
    <property type="entry name" value="DNA_bnd_dom_ovate"/>
</dbReference>
<dbReference type="PROSITE" id="PS51754">
    <property type="entry name" value="OVATE"/>
    <property type="match status" value="1"/>
</dbReference>
<evidence type="ECO:0000256" key="3">
    <source>
        <dbReference type="ARBA" id="ARBA00023015"/>
    </source>
</evidence>
<feature type="region of interest" description="Disordered" evidence="7">
    <location>
        <begin position="234"/>
        <end position="259"/>
    </location>
</feature>
<evidence type="ECO:0000256" key="2">
    <source>
        <dbReference type="ARBA" id="ARBA00022491"/>
    </source>
</evidence>
<evidence type="ECO:0000259" key="8">
    <source>
        <dbReference type="PROSITE" id="PS51754"/>
    </source>
</evidence>
<evidence type="ECO:0000256" key="5">
    <source>
        <dbReference type="ARBA" id="ARBA00023242"/>
    </source>
</evidence>
<organism evidence="9 10">
    <name type="scientific">Citrus x changshan-huyou</name>
    <dbReference type="NCBI Taxonomy" id="2935761"/>
    <lineage>
        <taxon>Eukaryota</taxon>
        <taxon>Viridiplantae</taxon>
        <taxon>Streptophyta</taxon>
        <taxon>Embryophyta</taxon>
        <taxon>Tracheophyta</taxon>
        <taxon>Spermatophyta</taxon>
        <taxon>Magnoliopsida</taxon>
        <taxon>eudicotyledons</taxon>
        <taxon>Gunneridae</taxon>
        <taxon>Pentapetalae</taxon>
        <taxon>rosids</taxon>
        <taxon>malvids</taxon>
        <taxon>Sapindales</taxon>
        <taxon>Rutaceae</taxon>
        <taxon>Aurantioideae</taxon>
        <taxon>Citrus</taxon>
    </lineage>
</organism>